<dbReference type="InterPro" id="IPR029498">
    <property type="entry name" value="HeLo_dom"/>
</dbReference>
<comment type="caution">
    <text evidence="3">The sequence shown here is derived from an EMBL/GenBank/DDBJ whole genome shotgun (WGS) entry which is preliminary data.</text>
</comment>
<dbReference type="InterPro" id="IPR038305">
    <property type="entry name" value="HeLo_sf"/>
</dbReference>
<accession>A0AAV9NFY7</accession>
<dbReference type="AlphaFoldDB" id="A0AAV9NFY7"/>
<sequence>MADVAGLVIGAIALASLFSTCIDLFDRFELGRNYDSDYQLACTKLCLLRARLSSWGLALNVGTPGHEHPKLRRQWTEEEEVIGRSLLSIREIFGNATIMYEKYKLTPARSRAFRSVVAYRTNKQSVEPDQTLTRRTSTSSTSSTSSWTLLRKRTVWAVHDKQKFDNFIQDLSFLIENLEKVGERLGMPELPCKNMPATPPPSPPTKRTIDPAHNPESESHRLVPGSYHIGPSGHQFIPTTFIPQVQLSTPGLLPNPSQLAELARSMQGDVRYMNQDIEGVEFMGSIGQDAPKGQDIYVAAHRIRQSGFVIQGRIGESFALKLHKQQCEHEQAMKEASQHYPSRQNTFGSVNTISTEASSTSQRRD</sequence>
<dbReference type="Pfam" id="PF14479">
    <property type="entry name" value="HeLo"/>
    <property type="match status" value="1"/>
</dbReference>
<dbReference type="PANTHER" id="PTHR37542:SF3">
    <property type="entry name" value="PRION-INHIBITION AND PROPAGATION HELO DOMAIN-CONTAINING PROTEIN"/>
    <property type="match status" value="1"/>
</dbReference>
<gene>
    <name evidence="3" type="ORF">LTR84_001759</name>
</gene>
<keyword evidence="4" id="KW-1185">Reference proteome</keyword>
<dbReference type="EMBL" id="JAVRRD010000011">
    <property type="protein sequence ID" value="KAK5053797.1"/>
    <property type="molecule type" value="Genomic_DNA"/>
</dbReference>
<dbReference type="GeneID" id="89969975"/>
<feature type="domain" description="Prion-inhibition and propagation HeLo" evidence="2">
    <location>
        <begin position="6"/>
        <end position="181"/>
    </location>
</feature>
<feature type="compositionally biased region" description="Polar residues" evidence="1">
    <location>
        <begin position="339"/>
        <end position="365"/>
    </location>
</feature>
<dbReference type="RefSeq" id="XP_064706922.1">
    <property type="nucleotide sequence ID" value="XM_064845377.1"/>
</dbReference>
<organism evidence="3 4">
    <name type="scientific">Exophiala bonariae</name>
    <dbReference type="NCBI Taxonomy" id="1690606"/>
    <lineage>
        <taxon>Eukaryota</taxon>
        <taxon>Fungi</taxon>
        <taxon>Dikarya</taxon>
        <taxon>Ascomycota</taxon>
        <taxon>Pezizomycotina</taxon>
        <taxon>Eurotiomycetes</taxon>
        <taxon>Chaetothyriomycetidae</taxon>
        <taxon>Chaetothyriales</taxon>
        <taxon>Herpotrichiellaceae</taxon>
        <taxon>Exophiala</taxon>
    </lineage>
</organism>
<name>A0AAV9NFY7_9EURO</name>
<dbReference type="PANTHER" id="PTHR37542">
    <property type="entry name" value="HELO DOMAIN-CONTAINING PROTEIN-RELATED"/>
    <property type="match status" value="1"/>
</dbReference>
<dbReference type="Gene3D" id="1.20.120.1020">
    <property type="entry name" value="Prion-inhibition and propagation, HeLo domain"/>
    <property type="match status" value="1"/>
</dbReference>
<feature type="region of interest" description="Disordered" evidence="1">
    <location>
        <begin position="335"/>
        <end position="365"/>
    </location>
</feature>
<evidence type="ECO:0000313" key="4">
    <source>
        <dbReference type="Proteomes" id="UP001358417"/>
    </source>
</evidence>
<feature type="region of interest" description="Disordered" evidence="1">
    <location>
        <begin position="124"/>
        <end position="144"/>
    </location>
</feature>
<feature type="compositionally biased region" description="Basic and acidic residues" evidence="1">
    <location>
        <begin position="207"/>
        <end position="220"/>
    </location>
</feature>
<proteinExistence type="predicted"/>
<dbReference type="Proteomes" id="UP001358417">
    <property type="component" value="Unassembled WGS sequence"/>
</dbReference>
<evidence type="ECO:0000259" key="2">
    <source>
        <dbReference type="Pfam" id="PF14479"/>
    </source>
</evidence>
<reference evidence="3 4" key="1">
    <citation type="submission" date="2023-08" db="EMBL/GenBank/DDBJ databases">
        <title>Black Yeasts Isolated from many extreme environments.</title>
        <authorList>
            <person name="Coleine C."/>
            <person name="Stajich J.E."/>
            <person name="Selbmann L."/>
        </authorList>
    </citation>
    <scope>NUCLEOTIDE SEQUENCE [LARGE SCALE GENOMIC DNA]</scope>
    <source>
        <strain evidence="3 4">CCFEE 5792</strain>
    </source>
</reference>
<feature type="region of interest" description="Disordered" evidence="1">
    <location>
        <begin position="193"/>
        <end position="220"/>
    </location>
</feature>
<feature type="compositionally biased region" description="Low complexity" evidence="1">
    <location>
        <begin position="131"/>
        <end position="144"/>
    </location>
</feature>
<evidence type="ECO:0000313" key="3">
    <source>
        <dbReference type="EMBL" id="KAK5053797.1"/>
    </source>
</evidence>
<protein>
    <recommendedName>
        <fullName evidence="2">Prion-inhibition and propagation HeLo domain-containing protein</fullName>
    </recommendedName>
</protein>
<evidence type="ECO:0000256" key="1">
    <source>
        <dbReference type="SAM" id="MobiDB-lite"/>
    </source>
</evidence>